<name>A0A0D5CM69_9MICO</name>
<dbReference type="HOGENOM" id="CLU_098654_0_0_11"/>
<protein>
    <recommendedName>
        <fullName evidence="5">DUF3800 domain-containing protein</fullName>
    </recommendedName>
</protein>
<accession>A0A0D5CM69</accession>
<dbReference type="RefSeq" id="WP_045530920.1">
    <property type="nucleotide sequence ID" value="NZ_CP011045.1"/>
</dbReference>
<evidence type="ECO:0000313" key="3">
    <source>
        <dbReference type="Proteomes" id="UP000032604"/>
    </source>
</evidence>
<dbReference type="KEGG" id="cmh:VO01_15790"/>
<dbReference type="EMBL" id="CP011045">
    <property type="protein sequence ID" value="AJW80698.1"/>
    <property type="molecule type" value="Genomic_DNA"/>
</dbReference>
<dbReference type="PATRIC" id="fig|33014.5.peg.3265"/>
<keyword evidence="1" id="KW-0614">Plasmid</keyword>
<dbReference type="Proteomes" id="UP000032604">
    <property type="component" value="Plasmid pCI2"/>
</dbReference>
<dbReference type="Proteomes" id="UP000266634">
    <property type="component" value="Unassembled WGS sequence"/>
</dbReference>
<reference evidence="1 3" key="1">
    <citation type="journal article" date="2015" name="Genome Announc.">
        <title>Complete Genome Sequence of Clavibacter michiganensis subsp. insidiosus R1-1 Using PacBio Single-Molecule Real-Time Technology.</title>
        <authorList>
            <person name="Lu Y."/>
            <person name="Samac D.A."/>
            <person name="Glazebrook J."/>
            <person name="Ishimaru C.A."/>
        </authorList>
    </citation>
    <scope>NUCLEOTIDE SEQUENCE [LARGE SCALE GENOMIC DNA]</scope>
    <source>
        <strain evidence="1 3">R1-1</strain>
        <plasmid evidence="1 3">pCI2</plasmid>
    </source>
</reference>
<evidence type="ECO:0008006" key="5">
    <source>
        <dbReference type="Google" id="ProtNLM"/>
    </source>
</evidence>
<dbReference type="EMBL" id="QWEA01000474">
    <property type="protein sequence ID" value="RIJ25753.1"/>
    <property type="molecule type" value="Genomic_DNA"/>
</dbReference>
<reference evidence="2 4" key="2">
    <citation type="submission" date="2018-08" db="EMBL/GenBank/DDBJ databases">
        <title>Genome Sequence of Clavibacter michiganensis Subspecies type strains, and the Atypical Peach-Colored Strains Isolated from Tomato.</title>
        <authorList>
            <person name="Osdaghi E."/>
            <person name="Portier P."/>
            <person name="Briand M."/>
            <person name="Jacques M.-A."/>
        </authorList>
    </citation>
    <scope>NUCLEOTIDE SEQUENCE [LARGE SCALE GENOMIC DNA]</scope>
    <source>
        <strain evidence="2 4">CFBP 6488</strain>
    </source>
</reference>
<evidence type="ECO:0000313" key="4">
    <source>
        <dbReference type="Proteomes" id="UP000266634"/>
    </source>
</evidence>
<evidence type="ECO:0000313" key="1">
    <source>
        <dbReference type="EMBL" id="AJW80698.1"/>
    </source>
</evidence>
<gene>
    <name evidence="2" type="ORF">DZF93_11340</name>
    <name evidence="1" type="ORF">VO01_15790</name>
</gene>
<sequence>MPPSAFRAFLDESTASRGEERQEYLVCAALIDEADCDSIREQLRPLLLPGQIKLHWTDESDRRHRDIVSRIVELGPMNIVVSHLDTYRKKVERYRRKSLETLYHELVTMETFDLTLECRSDGQDKADRAHIVGLQAQGLDRRLRIGHQRGGDEPLLWIADAVLGSINAAHLGNTDHYDELRSTLLIEARTTDSLDP</sequence>
<organism evidence="1 3">
    <name type="scientific">Clavibacter michiganensis subsp. insidiosus</name>
    <dbReference type="NCBI Taxonomy" id="33014"/>
    <lineage>
        <taxon>Bacteria</taxon>
        <taxon>Bacillati</taxon>
        <taxon>Actinomycetota</taxon>
        <taxon>Actinomycetes</taxon>
        <taxon>Micrococcales</taxon>
        <taxon>Microbacteriaceae</taxon>
        <taxon>Clavibacter</taxon>
    </lineage>
</organism>
<proteinExistence type="predicted"/>
<evidence type="ECO:0000313" key="2">
    <source>
        <dbReference type="EMBL" id="RIJ25753.1"/>
    </source>
</evidence>
<dbReference type="AlphaFoldDB" id="A0A0D5CM69"/>
<geneLocation type="plasmid" evidence="1 3">
    <name>pCI2</name>
</geneLocation>
<dbReference type="OrthoDB" id="3255134at2"/>